<feature type="non-terminal residue" evidence="2">
    <location>
        <position position="278"/>
    </location>
</feature>
<dbReference type="Pfam" id="PF13469">
    <property type="entry name" value="Sulfotransfer_3"/>
    <property type="match status" value="1"/>
</dbReference>
<dbReference type="GO" id="GO:0005794">
    <property type="term" value="C:Golgi apparatus"/>
    <property type="evidence" value="ECO:0007669"/>
    <property type="project" value="TreeGrafter"/>
</dbReference>
<dbReference type="InterPro" id="IPR027417">
    <property type="entry name" value="P-loop_NTPase"/>
</dbReference>
<gene>
    <name evidence="2" type="ORF">METZ01_LOCUS409263</name>
</gene>
<name>A0A382WCJ0_9ZZZZ</name>
<organism evidence="2">
    <name type="scientific">marine metagenome</name>
    <dbReference type="NCBI Taxonomy" id="408172"/>
    <lineage>
        <taxon>unclassified sequences</taxon>
        <taxon>metagenomes</taxon>
        <taxon>ecological metagenomes</taxon>
    </lineage>
</organism>
<dbReference type="EMBL" id="UINC01158720">
    <property type="protein sequence ID" value="SVD56409.1"/>
    <property type="molecule type" value="Genomic_DNA"/>
</dbReference>
<dbReference type="Gene3D" id="3.40.50.300">
    <property type="entry name" value="P-loop containing nucleotide triphosphate hydrolases"/>
    <property type="match status" value="1"/>
</dbReference>
<proteinExistence type="predicted"/>
<dbReference type="PANTHER" id="PTHR12788">
    <property type="entry name" value="PROTEIN-TYROSINE SULFOTRANSFERASE 2"/>
    <property type="match status" value="1"/>
</dbReference>
<dbReference type="GO" id="GO:0008476">
    <property type="term" value="F:protein-tyrosine sulfotransferase activity"/>
    <property type="evidence" value="ECO:0007669"/>
    <property type="project" value="InterPro"/>
</dbReference>
<dbReference type="SUPFAM" id="SSF52540">
    <property type="entry name" value="P-loop containing nucleoside triphosphate hydrolases"/>
    <property type="match status" value="1"/>
</dbReference>
<dbReference type="AlphaFoldDB" id="A0A382WCJ0"/>
<dbReference type="PROSITE" id="PS50005">
    <property type="entry name" value="TPR"/>
    <property type="match status" value="1"/>
</dbReference>
<sequence>EKSENIKEQSRIVILAKSYDQIGEFEKAFEYFEKANEISFNINNKFINKKKALKMIEKRTNFFKDNKVKNWKQFNSKSKESSPIFIIGFPRSGTTLLDTILRSHPLIEVIEEKPIIGNWIKEIQKEVDSDLKYLHNINENSAQKFRKMYFDLRNKNIKKNNGKKIYIDKMPLNIIYAGEILRIFPDAKFIMALRHPCDCVLSCFMQSFKMNDAMSNFLNLEDSANFYDSVMKIWQLYMNTFSINQYTVKYEDVVTNFEKSINNILDFLEVAWSKNILK</sequence>
<protein>
    <recommendedName>
        <fullName evidence="3">Sulfotransferase domain-containing protein</fullName>
    </recommendedName>
</protein>
<dbReference type="InterPro" id="IPR026634">
    <property type="entry name" value="TPST-like"/>
</dbReference>
<accession>A0A382WCJ0</accession>
<evidence type="ECO:0008006" key="3">
    <source>
        <dbReference type="Google" id="ProtNLM"/>
    </source>
</evidence>
<evidence type="ECO:0000256" key="1">
    <source>
        <dbReference type="ARBA" id="ARBA00022679"/>
    </source>
</evidence>
<keyword evidence="1" id="KW-0808">Transferase</keyword>
<dbReference type="InterPro" id="IPR019734">
    <property type="entry name" value="TPR_rpt"/>
</dbReference>
<reference evidence="2" key="1">
    <citation type="submission" date="2018-05" db="EMBL/GenBank/DDBJ databases">
        <authorList>
            <person name="Lanie J.A."/>
            <person name="Ng W.-L."/>
            <person name="Kazmierczak K.M."/>
            <person name="Andrzejewski T.M."/>
            <person name="Davidsen T.M."/>
            <person name="Wayne K.J."/>
            <person name="Tettelin H."/>
            <person name="Glass J.I."/>
            <person name="Rusch D."/>
            <person name="Podicherti R."/>
            <person name="Tsui H.-C.T."/>
            <person name="Winkler M.E."/>
        </authorList>
    </citation>
    <scope>NUCLEOTIDE SEQUENCE</scope>
</reference>
<evidence type="ECO:0000313" key="2">
    <source>
        <dbReference type="EMBL" id="SVD56409.1"/>
    </source>
</evidence>
<feature type="non-terminal residue" evidence="2">
    <location>
        <position position="1"/>
    </location>
</feature>
<dbReference type="PANTHER" id="PTHR12788:SF10">
    <property type="entry name" value="PROTEIN-TYROSINE SULFOTRANSFERASE"/>
    <property type="match status" value="1"/>
</dbReference>